<dbReference type="EMBL" id="PDUG01000004">
    <property type="protein sequence ID" value="PIC37492.1"/>
    <property type="molecule type" value="Genomic_DNA"/>
</dbReference>
<sequence>MKKIPKGLDRRWSVDEPPALQSPSSIGCGSNTGTWKYLEEARGVRRTWRRGRREEEEEEEGHLDVDGEKRIA</sequence>
<feature type="region of interest" description="Disordered" evidence="1">
    <location>
        <begin position="48"/>
        <end position="72"/>
    </location>
</feature>
<keyword evidence="3" id="KW-1185">Reference proteome</keyword>
<name>A0A2G5UD70_9PELO</name>
<feature type="region of interest" description="Disordered" evidence="1">
    <location>
        <begin position="1"/>
        <end position="32"/>
    </location>
</feature>
<accession>A0A2G5UD70</accession>
<dbReference type="Proteomes" id="UP000230233">
    <property type="component" value="Chromosome IV"/>
</dbReference>
<feature type="compositionally biased region" description="Polar residues" evidence="1">
    <location>
        <begin position="21"/>
        <end position="32"/>
    </location>
</feature>
<evidence type="ECO:0000256" key="1">
    <source>
        <dbReference type="SAM" id="MobiDB-lite"/>
    </source>
</evidence>
<reference evidence="3" key="1">
    <citation type="submission" date="2017-10" db="EMBL/GenBank/DDBJ databases">
        <title>Rapid genome shrinkage in a self-fertile nematode reveals novel sperm competition proteins.</title>
        <authorList>
            <person name="Yin D."/>
            <person name="Schwarz E.M."/>
            <person name="Thomas C.G."/>
            <person name="Felde R.L."/>
            <person name="Korf I.F."/>
            <person name="Cutter A.D."/>
            <person name="Schartner C.M."/>
            <person name="Ralston E.J."/>
            <person name="Meyer B.J."/>
            <person name="Haag E.S."/>
        </authorList>
    </citation>
    <scope>NUCLEOTIDE SEQUENCE [LARGE SCALE GENOMIC DNA]</scope>
    <source>
        <strain evidence="3">JU1422</strain>
    </source>
</reference>
<protein>
    <submittedName>
        <fullName evidence="2">Uncharacterized protein</fullName>
    </submittedName>
</protein>
<evidence type="ECO:0000313" key="2">
    <source>
        <dbReference type="EMBL" id="PIC37492.1"/>
    </source>
</evidence>
<evidence type="ECO:0000313" key="3">
    <source>
        <dbReference type="Proteomes" id="UP000230233"/>
    </source>
</evidence>
<comment type="caution">
    <text evidence="2">The sequence shown here is derived from an EMBL/GenBank/DDBJ whole genome shotgun (WGS) entry which is preliminary data.</text>
</comment>
<feature type="compositionally biased region" description="Basic and acidic residues" evidence="1">
    <location>
        <begin position="1"/>
        <end position="14"/>
    </location>
</feature>
<feature type="compositionally biased region" description="Basic and acidic residues" evidence="1">
    <location>
        <begin position="62"/>
        <end position="72"/>
    </location>
</feature>
<dbReference type="PROSITE" id="PS51257">
    <property type="entry name" value="PROKAR_LIPOPROTEIN"/>
    <property type="match status" value="1"/>
</dbReference>
<dbReference type="AlphaFoldDB" id="A0A2G5UD70"/>
<gene>
    <name evidence="2" type="primary">Cnig_chr_IV.g16106</name>
    <name evidence="2" type="ORF">B9Z55_016106</name>
</gene>
<proteinExistence type="predicted"/>
<organism evidence="2 3">
    <name type="scientific">Caenorhabditis nigoni</name>
    <dbReference type="NCBI Taxonomy" id="1611254"/>
    <lineage>
        <taxon>Eukaryota</taxon>
        <taxon>Metazoa</taxon>
        <taxon>Ecdysozoa</taxon>
        <taxon>Nematoda</taxon>
        <taxon>Chromadorea</taxon>
        <taxon>Rhabditida</taxon>
        <taxon>Rhabditina</taxon>
        <taxon>Rhabditomorpha</taxon>
        <taxon>Rhabditoidea</taxon>
        <taxon>Rhabditidae</taxon>
        <taxon>Peloderinae</taxon>
        <taxon>Caenorhabditis</taxon>
    </lineage>
</organism>